<evidence type="ECO:0000256" key="3">
    <source>
        <dbReference type="ARBA" id="ARBA00022475"/>
    </source>
</evidence>
<dbReference type="Gene3D" id="3.30.540.10">
    <property type="entry name" value="Fructose-1,6-Bisphosphatase, subunit A, domain 1"/>
    <property type="match status" value="1"/>
</dbReference>
<feature type="binding site" evidence="9">
    <location>
        <position position="212"/>
    </location>
    <ligand>
        <name>Mg(2+)</name>
        <dbReference type="ChEBI" id="CHEBI:18420"/>
        <label>2</label>
    </ligand>
</feature>
<dbReference type="PANTHER" id="PTHR43028:SF5">
    <property type="entry name" value="3'(2'),5'-BISPHOSPHATE NUCLEOTIDASE 1"/>
    <property type="match status" value="1"/>
</dbReference>
<comment type="subcellular location">
    <subcellularLocation>
        <location evidence="9">Cell inner membrane</location>
        <topology evidence="9">Peripheral membrane protein</topology>
        <orientation evidence="9">Cytoplasmic side</orientation>
    </subcellularLocation>
</comment>
<protein>
    <recommendedName>
        <fullName evidence="9">3'(2'),5'-bisphosphate nucleotidase CysQ</fullName>
        <ecNumber evidence="9">3.1.3.7</ecNumber>
    </recommendedName>
    <alternativeName>
        <fullName evidence="9">3'(2'),5-bisphosphonucleoside 3'(2')-phosphohydrolase</fullName>
    </alternativeName>
    <alternativeName>
        <fullName evidence="9">3'-phosphoadenosine 5'-phosphate phosphatase</fullName>
        <shortName evidence="9">PAP phosphatase</shortName>
    </alternativeName>
</protein>
<evidence type="ECO:0000313" key="11">
    <source>
        <dbReference type="Proteomes" id="UP001159257"/>
    </source>
</evidence>
<dbReference type="NCBIfam" id="TIGR01331">
    <property type="entry name" value="bisphos_cysQ"/>
    <property type="match status" value="1"/>
</dbReference>
<dbReference type="Pfam" id="PF00459">
    <property type="entry name" value="Inositol_P"/>
    <property type="match status" value="1"/>
</dbReference>
<dbReference type="EC" id="3.1.3.7" evidence="9"/>
<dbReference type="InterPro" id="IPR000760">
    <property type="entry name" value="Inositol_monophosphatase-like"/>
</dbReference>
<organism evidence="10 11">
    <name type="scientific">Marinobacterium sediminicola</name>
    <dbReference type="NCBI Taxonomy" id="518898"/>
    <lineage>
        <taxon>Bacteria</taxon>
        <taxon>Pseudomonadati</taxon>
        <taxon>Pseudomonadota</taxon>
        <taxon>Gammaproteobacteria</taxon>
        <taxon>Oceanospirillales</taxon>
        <taxon>Oceanospirillaceae</taxon>
        <taxon>Marinobacterium</taxon>
    </lineage>
</organism>
<keyword evidence="4 9" id="KW-0997">Cell inner membrane</keyword>
<comment type="function">
    <text evidence="9">Converts adenosine-3',5'-bisphosphate (PAP) to AMP.</text>
</comment>
<evidence type="ECO:0000256" key="8">
    <source>
        <dbReference type="ARBA" id="ARBA00023136"/>
    </source>
</evidence>
<proteinExistence type="inferred from homology"/>
<feature type="binding site" evidence="9">
    <location>
        <position position="65"/>
    </location>
    <ligand>
        <name>substrate</name>
    </ligand>
</feature>
<evidence type="ECO:0000256" key="2">
    <source>
        <dbReference type="ARBA" id="ARBA00005289"/>
    </source>
</evidence>
<dbReference type="InterPro" id="IPR020583">
    <property type="entry name" value="Inositol_monoP_metal-BS"/>
</dbReference>
<dbReference type="SUPFAM" id="SSF56655">
    <property type="entry name" value="Carbohydrate phosphatase"/>
    <property type="match status" value="1"/>
</dbReference>
<dbReference type="PROSITE" id="PS00630">
    <property type="entry name" value="IMP_2"/>
    <property type="match status" value="1"/>
</dbReference>
<feature type="binding site" evidence="9">
    <location>
        <position position="85"/>
    </location>
    <ligand>
        <name>Mg(2+)</name>
        <dbReference type="ChEBI" id="CHEBI:18420"/>
        <label>1</label>
    </ligand>
</feature>
<evidence type="ECO:0000256" key="5">
    <source>
        <dbReference type="ARBA" id="ARBA00022723"/>
    </source>
</evidence>
<dbReference type="PROSITE" id="PS00629">
    <property type="entry name" value="IMP_1"/>
    <property type="match status" value="1"/>
</dbReference>
<feature type="binding site" evidence="9">
    <location>
        <position position="212"/>
    </location>
    <ligand>
        <name>substrate</name>
    </ligand>
</feature>
<dbReference type="PRINTS" id="PR00377">
    <property type="entry name" value="IMPHPHTASES"/>
</dbReference>
<sequence length="270" mass="29456">MSINIQSVISLAKQAGDNIMRIYQQDFDIYDKTDSSPLTEADLTSHHCIVQGLAELTPDIPVLSEESTGNENTERLSWSRYWLIDPLDGTKEFIKKNGEFTVNIALIYNHRPVLGVVYVPAKHITYYGEVGQGAFKQTRTETSQISPAAIPEDNGTWRIVGSRSHQSDAFKAFASALPNTEIVAMGSSLKLCLVAEGAADLYPRLGPTSEWDTAAAQAVVEAAGGQVLEYPSLQPLRYNTRADTLLNPWFIVCTAPAPLWAKPLTAAASA</sequence>
<dbReference type="Gene3D" id="3.40.190.80">
    <property type="match status" value="1"/>
</dbReference>
<dbReference type="PANTHER" id="PTHR43028">
    <property type="entry name" value="3'(2'),5'-BISPHOSPHATE NUCLEOTIDASE 1"/>
    <property type="match status" value="1"/>
</dbReference>
<comment type="cofactor">
    <cofactor evidence="9">
        <name>Mg(2+)</name>
        <dbReference type="ChEBI" id="CHEBI:18420"/>
    </cofactor>
</comment>
<keyword evidence="6 9" id="KW-0378">Hydrolase</keyword>
<feature type="binding site" evidence="9">
    <location>
        <begin position="87"/>
        <end position="90"/>
    </location>
    <ligand>
        <name>substrate</name>
    </ligand>
</feature>
<feature type="binding site" evidence="9">
    <location>
        <position position="65"/>
    </location>
    <ligand>
        <name>Mg(2+)</name>
        <dbReference type="ChEBI" id="CHEBI:18420"/>
        <label>1</label>
    </ligand>
</feature>
<dbReference type="InterPro" id="IPR050725">
    <property type="entry name" value="CysQ/Inositol_MonoPase"/>
</dbReference>
<keyword evidence="7 9" id="KW-0460">Magnesium</keyword>
<evidence type="ECO:0000256" key="4">
    <source>
        <dbReference type="ARBA" id="ARBA00022519"/>
    </source>
</evidence>
<keyword evidence="5 9" id="KW-0479">Metal-binding</keyword>
<dbReference type="EMBL" id="FXWV01000008">
    <property type="protein sequence ID" value="SMR74723.1"/>
    <property type="molecule type" value="Genomic_DNA"/>
</dbReference>
<reference evidence="10 11" key="1">
    <citation type="submission" date="2017-05" db="EMBL/GenBank/DDBJ databases">
        <authorList>
            <person name="Varghese N."/>
            <person name="Submissions S."/>
        </authorList>
    </citation>
    <scope>NUCLEOTIDE SEQUENCE [LARGE SCALE GENOMIC DNA]</scope>
    <source>
        <strain evidence="10 11">CGMCC 1.7287</strain>
    </source>
</reference>
<evidence type="ECO:0000313" key="10">
    <source>
        <dbReference type="EMBL" id="SMR74723.1"/>
    </source>
</evidence>
<dbReference type="RefSeq" id="WP_275424683.1">
    <property type="nucleotide sequence ID" value="NZ_BAAAEY010000004.1"/>
</dbReference>
<dbReference type="CDD" id="cd01638">
    <property type="entry name" value="CysQ"/>
    <property type="match status" value="1"/>
</dbReference>
<dbReference type="InterPro" id="IPR006240">
    <property type="entry name" value="CysQ"/>
</dbReference>
<dbReference type="Proteomes" id="UP001159257">
    <property type="component" value="Unassembled WGS sequence"/>
</dbReference>
<evidence type="ECO:0000256" key="1">
    <source>
        <dbReference type="ARBA" id="ARBA00001625"/>
    </source>
</evidence>
<feature type="binding site" evidence="9">
    <location>
        <position position="85"/>
    </location>
    <ligand>
        <name>Mg(2+)</name>
        <dbReference type="ChEBI" id="CHEBI:18420"/>
        <label>2</label>
    </ligand>
</feature>
<feature type="binding site" evidence="9">
    <location>
        <position position="87"/>
    </location>
    <ligand>
        <name>Mg(2+)</name>
        <dbReference type="ChEBI" id="CHEBI:18420"/>
        <label>1</label>
    </ligand>
</feature>
<keyword evidence="3 9" id="KW-1003">Cell membrane</keyword>
<feature type="binding site" evidence="9">
    <location>
        <position position="88"/>
    </location>
    <ligand>
        <name>Mg(2+)</name>
        <dbReference type="ChEBI" id="CHEBI:18420"/>
        <label>2</label>
    </ligand>
</feature>
<dbReference type="HAMAP" id="MF_02095">
    <property type="entry name" value="CysQ"/>
    <property type="match status" value="1"/>
</dbReference>
<name>A0ABY1S0V8_9GAMM</name>
<evidence type="ECO:0000256" key="9">
    <source>
        <dbReference type="HAMAP-Rule" id="MF_02095"/>
    </source>
</evidence>
<comment type="catalytic activity">
    <reaction evidence="1 9">
        <text>adenosine 3',5'-bisphosphate + H2O = AMP + phosphate</text>
        <dbReference type="Rhea" id="RHEA:10040"/>
        <dbReference type="ChEBI" id="CHEBI:15377"/>
        <dbReference type="ChEBI" id="CHEBI:43474"/>
        <dbReference type="ChEBI" id="CHEBI:58343"/>
        <dbReference type="ChEBI" id="CHEBI:456215"/>
        <dbReference type="EC" id="3.1.3.7"/>
    </reaction>
</comment>
<keyword evidence="11" id="KW-1185">Reference proteome</keyword>
<evidence type="ECO:0000256" key="7">
    <source>
        <dbReference type="ARBA" id="ARBA00022842"/>
    </source>
</evidence>
<gene>
    <name evidence="9" type="primary">cysQ</name>
    <name evidence="10" type="ORF">SAMN04487964_10820</name>
</gene>
<comment type="similarity">
    <text evidence="2 9">Belongs to the inositol monophosphatase superfamily. CysQ family.</text>
</comment>
<accession>A0ABY1S0V8</accession>
<dbReference type="InterPro" id="IPR020550">
    <property type="entry name" value="Inositol_monophosphatase_CS"/>
</dbReference>
<evidence type="ECO:0000256" key="6">
    <source>
        <dbReference type="ARBA" id="ARBA00022801"/>
    </source>
</evidence>
<comment type="caution">
    <text evidence="10">The sequence shown here is derived from an EMBL/GenBank/DDBJ whole genome shotgun (WGS) entry which is preliminary data.</text>
</comment>
<keyword evidence="8 9" id="KW-0472">Membrane</keyword>